<name>A0AC58S5W1_TOBAC</name>
<proteinExistence type="predicted"/>
<keyword evidence="1" id="KW-1185">Reference proteome</keyword>
<reference evidence="1" key="1">
    <citation type="journal article" date="2014" name="Nat. Commun.">
        <title>The tobacco genome sequence and its comparison with those of tomato and potato.</title>
        <authorList>
            <person name="Sierro N."/>
            <person name="Battey J.N."/>
            <person name="Ouadi S."/>
            <person name="Bakaher N."/>
            <person name="Bovet L."/>
            <person name="Willig A."/>
            <person name="Goepfert S."/>
            <person name="Peitsch M.C."/>
            <person name="Ivanov N.V."/>
        </authorList>
    </citation>
    <scope>NUCLEOTIDE SEQUENCE [LARGE SCALE GENOMIC DNA]</scope>
</reference>
<evidence type="ECO:0000313" key="2">
    <source>
        <dbReference type="RefSeq" id="XP_075080371.1"/>
    </source>
</evidence>
<protein>
    <submittedName>
        <fullName evidence="2">Uncharacterized protein LOC142165884</fullName>
    </submittedName>
</protein>
<dbReference type="RefSeq" id="XP_075080371.1">
    <property type="nucleotide sequence ID" value="XM_075224270.1"/>
</dbReference>
<organism evidence="1 2">
    <name type="scientific">Nicotiana tabacum</name>
    <name type="common">Common tobacco</name>
    <dbReference type="NCBI Taxonomy" id="4097"/>
    <lineage>
        <taxon>Eukaryota</taxon>
        <taxon>Viridiplantae</taxon>
        <taxon>Streptophyta</taxon>
        <taxon>Embryophyta</taxon>
        <taxon>Tracheophyta</taxon>
        <taxon>Spermatophyta</taxon>
        <taxon>Magnoliopsida</taxon>
        <taxon>eudicotyledons</taxon>
        <taxon>Gunneridae</taxon>
        <taxon>Pentapetalae</taxon>
        <taxon>asterids</taxon>
        <taxon>lamiids</taxon>
        <taxon>Solanales</taxon>
        <taxon>Solanaceae</taxon>
        <taxon>Nicotianoideae</taxon>
        <taxon>Nicotianeae</taxon>
        <taxon>Nicotiana</taxon>
    </lineage>
</organism>
<accession>A0AC58S5W1</accession>
<evidence type="ECO:0000313" key="1">
    <source>
        <dbReference type="Proteomes" id="UP000790787"/>
    </source>
</evidence>
<dbReference type="Proteomes" id="UP000790787">
    <property type="component" value="Chromosome 11"/>
</dbReference>
<reference evidence="2" key="2">
    <citation type="submission" date="2025-08" db="UniProtKB">
        <authorList>
            <consortium name="RefSeq"/>
        </authorList>
    </citation>
    <scope>IDENTIFICATION</scope>
    <source>
        <tissue evidence="2">Leaf</tissue>
    </source>
</reference>
<gene>
    <name evidence="2" type="primary">LOC142165884</name>
</gene>
<sequence>MAAKGMYLIIIPPTIQDGIKKVQLQQEVMEPENMKWQKAVILYVIGESPSIGAMERFKTSQWNFAAKPIVSYHNEGYFVILFSSIKDKNEVLYSGPHTMGAKPLILKSWSADFNLYNEVLKTIPLWASFPNLPLNCWGRLTLSRIASSLGCPIYVDECTANTAIISYARVLIEMDISKELPKCIIVQDPSGKEFEQVVEYDWVPQYCKKCLMVGHDCDGEQDRAGATRKILKGEQQQQRAEALRRVDSQLTNPWLIMGDFNAIMDIEDMVNGTTV</sequence>